<evidence type="ECO:0000256" key="6">
    <source>
        <dbReference type="ARBA" id="ARBA00023065"/>
    </source>
</evidence>
<dbReference type="NCBIfam" id="NF004871">
    <property type="entry name" value="PRK06228.1"/>
    <property type="match status" value="1"/>
</dbReference>
<evidence type="ECO:0000256" key="8">
    <source>
        <dbReference type="ARBA" id="ARBA00023196"/>
    </source>
</evidence>
<dbReference type="Proteomes" id="UP000239504">
    <property type="component" value="Unassembled WGS sequence"/>
</dbReference>
<comment type="similarity">
    <text evidence="3">Belongs to the ATPase epsilon chain family.</text>
</comment>
<dbReference type="InterPro" id="IPR001469">
    <property type="entry name" value="ATP_synth_F1_dsu/esu"/>
</dbReference>
<evidence type="ECO:0000256" key="2">
    <source>
        <dbReference type="ARBA" id="ARBA00004184"/>
    </source>
</evidence>
<dbReference type="GO" id="GO:0046933">
    <property type="term" value="F:proton-transporting ATP synthase activity, rotational mechanism"/>
    <property type="evidence" value="ECO:0007669"/>
    <property type="project" value="InterPro"/>
</dbReference>
<dbReference type="NCBIfam" id="TIGR03166">
    <property type="entry name" value="alt_F1F0_F1_eps"/>
    <property type="match status" value="1"/>
</dbReference>
<keyword evidence="4" id="KW-0813">Transport</keyword>
<dbReference type="SUPFAM" id="SSF51344">
    <property type="entry name" value="Epsilon subunit of F1F0-ATP synthase N-terminal domain"/>
    <property type="match status" value="1"/>
</dbReference>
<comment type="caution">
    <text evidence="10">The sequence shown here is derived from an EMBL/GenBank/DDBJ whole genome shotgun (WGS) entry which is preliminary data.</text>
</comment>
<evidence type="ECO:0000313" key="11">
    <source>
        <dbReference type="Proteomes" id="UP000239504"/>
    </source>
</evidence>
<evidence type="ECO:0000256" key="3">
    <source>
        <dbReference type="ARBA" id="ARBA00005712"/>
    </source>
</evidence>
<keyword evidence="7" id="KW-0472">Membrane</keyword>
<dbReference type="OrthoDB" id="272739at2"/>
<comment type="subcellular location">
    <subcellularLocation>
        <location evidence="2">Endomembrane system</location>
        <topology evidence="2">Peripheral membrane protein</topology>
    </subcellularLocation>
</comment>
<dbReference type="Pfam" id="PF02823">
    <property type="entry name" value="ATP-synt_DE_N"/>
    <property type="match status" value="1"/>
</dbReference>
<reference evidence="10 11" key="1">
    <citation type="submission" date="2017-12" db="EMBL/GenBank/DDBJ databases">
        <authorList>
            <person name="Hurst M.R.H."/>
        </authorList>
    </citation>
    <scope>NUCLEOTIDE SEQUENCE [LARGE SCALE GENOMIC DNA]</scope>
    <source>
        <strain evidence="10 11">SY-3-19</strain>
    </source>
</reference>
<evidence type="ECO:0000313" key="10">
    <source>
        <dbReference type="EMBL" id="PQA89775.1"/>
    </source>
</evidence>
<dbReference type="EMBL" id="PJCH01000001">
    <property type="protein sequence ID" value="PQA89775.1"/>
    <property type="molecule type" value="Genomic_DNA"/>
</dbReference>
<sequence length="129" mass="14296">MQLLVTTPTDIVADERAGKIIAEATNGSFALLPRHVDFVAPLTAGVLAYQTMEGEERFLGVDEGFLVKMGGSVRVSTRNALREDTLERLQTRVHAEFEARSAREVAARSALARLETGLIRRFVELERQL</sequence>
<dbReference type="InterPro" id="IPR024037">
    <property type="entry name" value="Alt_ATP_synth_F1_esu"/>
</dbReference>
<keyword evidence="8" id="KW-0066">ATP synthesis</keyword>
<keyword evidence="6" id="KW-0406">Ion transport</keyword>
<dbReference type="CDD" id="cd12152">
    <property type="entry name" value="F1-ATPase_delta"/>
    <property type="match status" value="1"/>
</dbReference>
<feature type="domain" description="ATP synthase F1 complex delta/epsilon subunit N-terminal" evidence="9">
    <location>
        <begin position="1"/>
        <end position="80"/>
    </location>
</feature>
<dbReference type="InterPro" id="IPR036771">
    <property type="entry name" value="ATPsynth_dsu/esu_N"/>
</dbReference>
<evidence type="ECO:0000256" key="7">
    <source>
        <dbReference type="ARBA" id="ARBA00023136"/>
    </source>
</evidence>
<keyword evidence="11" id="KW-1185">Reference proteome</keyword>
<dbReference type="AlphaFoldDB" id="A0A2S7KB84"/>
<evidence type="ECO:0000259" key="9">
    <source>
        <dbReference type="Pfam" id="PF02823"/>
    </source>
</evidence>
<keyword evidence="8" id="KW-0139">CF(1)</keyword>
<accession>A0A2S7KB84</accession>
<keyword evidence="5" id="KW-0375">Hydrogen ion transport</keyword>
<organism evidence="10 11">
    <name type="scientific">Hyphococcus luteus</name>
    <dbReference type="NCBI Taxonomy" id="2058213"/>
    <lineage>
        <taxon>Bacteria</taxon>
        <taxon>Pseudomonadati</taxon>
        <taxon>Pseudomonadota</taxon>
        <taxon>Alphaproteobacteria</taxon>
        <taxon>Parvularculales</taxon>
        <taxon>Parvularculaceae</taxon>
        <taxon>Hyphococcus</taxon>
    </lineage>
</organism>
<evidence type="ECO:0000256" key="4">
    <source>
        <dbReference type="ARBA" id="ARBA00022448"/>
    </source>
</evidence>
<dbReference type="GO" id="GO:0045259">
    <property type="term" value="C:proton-transporting ATP synthase complex"/>
    <property type="evidence" value="ECO:0007669"/>
    <property type="project" value="UniProtKB-KW"/>
</dbReference>
<dbReference type="Gene3D" id="2.60.15.10">
    <property type="entry name" value="F0F1 ATP synthase delta/epsilon subunit, N-terminal"/>
    <property type="match status" value="1"/>
</dbReference>
<proteinExistence type="inferred from homology"/>
<dbReference type="GO" id="GO:0012505">
    <property type="term" value="C:endomembrane system"/>
    <property type="evidence" value="ECO:0007669"/>
    <property type="project" value="UniProtKB-SubCell"/>
</dbReference>
<comment type="function">
    <text evidence="1">Produces ATP from ADP in the presence of a proton gradient across the membrane.</text>
</comment>
<protein>
    <submittedName>
        <fullName evidence="10">F0F1 ATP synthase subunit epsilon</fullName>
    </submittedName>
</protein>
<gene>
    <name evidence="10" type="ORF">CW354_01520</name>
</gene>
<dbReference type="InterPro" id="IPR020546">
    <property type="entry name" value="ATP_synth_F1_dsu/esu_N"/>
</dbReference>
<evidence type="ECO:0000256" key="5">
    <source>
        <dbReference type="ARBA" id="ARBA00022781"/>
    </source>
</evidence>
<name>A0A2S7KB84_9PROT</name>
<evidence type="ECO:0000256" key="1">
    <source>
        <dbReference type="ARBA" id="ARBA00003543"/>
    </source>
</evidence>